<organism evidence="3 4">
    <name type="scientific">Kurthia gibsonii</name>
    <dbReference type="NCBI Taxonomy" id="33946"/>
    <lineage>
        <taxon>Bacteria</taxon>
        <taxon>Bacillati</taxon>
        <taxon>Bacillota</taxon>
        <taxon>Bacilli</taxon>
        <taxon>Bacillales</taxon>
        <taxon>Caryophanaceae</taxon>
        <taxon>Kurthia</taxon>
    </lineage>
</organism>
<dbReference type="RefSeq" id="WP_087680004.1">
    <property type="nucleotide sequence ID" value="NZ_JBBCRB010000003.1"/>
</dbReference>
<evidence type="ECO:0000313" key="4">
    <source>
        <dbReference type="Proteomes" id="UP001398420"/>
    </source>
</evidence>
<dbReference type="Proteomes" id="UP001398420">
    <property type="component" value="Unassembled WGS sequence"/>
</dbReference>
<dbReference type="Gene3D" id="2.30.30.40">
    <property type="entry name" value="SH3 Domains"/>
    <property type="match status" value="1"/>
</dbReference>
<feature type="signal peptide" evidence="1">
    <location>
        <begin position="1"/>
        <end position="24"/>
    </location>
</feature>
<dbReference type="EMBL" id="JBCEWA010000005">
    <property type="protein sequence ID" value="MEL5988354.1"/>
    <property type="molecule type" value="Genomic_DNA"/>
</dbReference>
<reference evidence="3 4" key="1">
    <citation type="submission" date="2024-04" db="EMBL/GenBank/DDBJ databases">
        <authorList>
            <person name="Wu Y.S."/>
            <person name="Zhang L."/>
        </authorList>
    </citation>
    <scope>NUCLEOTIDE SEQUENCE [LARGE SCALE GENOMIC DNA]</scope>
    <source>
        <strain evidence="3 4">KG-01</strain>
    </source>
</reference>
<accession>A0ABU9LKS7</accession>
<protein>
    <submittedName>
        <fullName evidence="3">SH3 domain-containing protein</fullName>
    </submittedName>
</protein>
<proteinExistence type="predicted"/>
<evidence type="ECO:0000259" key="2">
    <source>
        <dbReference type="Pfam" id="PF08239"/>
    </source>
</evidence>
<feature type="chain" id="PRO_5045531270" evidence="1">
    <location>
        <begin position="25"/>
        <end position="166"/>
    </location>
</feature>
<keyword evidence="1" id="KW-0732">Signal</keyword>
<name>A0ABU9LKS7_9BACL</name>
<feature type="domain" description="SH3b" evidence="2">
    <location>
        <begin position="35"/>
        <end position="98"/>
    </location>
</feature>
<dbReference type="Pfam" id="PF08239">
    <property type="entry name" value="SH3_3"/>
    <property type="match status" value="1"/>
</dbReference>
<evidence type="ECO:0000313" key="3">
    <source>
        <dbReference type="EMBL" id="MEL5988354.1"/>
    </source>
</evidence>
<keyword evidence="4" id="KW-1185">Reference proteome</keyword>
<dbReference type="InterPro" id="IPR003646">
    <property type="entry name" value="SH3-like_bac-type"/>
</dbReference>
<gene>
    <name evidence="3" type="ORF">AAF454_08035</name>
</gene>
<evidence type="ECO:0000256" key="1">
    <source>
        <dbReference type="SAM" id="SignalP"/>
    </source>
</evidence>
<comment type="caution">
    <text evidence="3">The sequence shown here is derived from an EMBL/GenBank/DDBJ whole genome shotgun (WGS) entry which is preliminary data.</text>
</comment>
<sequence length="166" mass="18797">MKKILSMVFVLMLVSSVWSTQASAASYDRAKTAKTVKVYVKAGTSYKVAYTVPKGKAVKVIGGVDVGWDQDRWYSPDQFGFYKITYKNKKGYVAQGNLNFKNKHSWVPGIKAKAKKYAKSYADNDPYRFVKSKKYGKDGYYSIQHKWNGTWYTIGRVNCKTGAIHG</sequence>